<sequence>MEYEHIEGTFAGTREHPIDDLILDKAVAALEGTALKFSTDAISDAKARQSYASNIKRVTSEVKQMVNAKTISVKEGAEFCYEMRNQIMAEHRKFTSAQGLAVAENHKKTPPSLDDLLNKYSQKKFSKGFINLTPDQKNAVYYEIIESSARDNPRYTTANKRLKVIGKVGIIMTAILATHEILNAENKPKEAIKQGIQIGGGVAGGSLAGLSVSAVCGPGAPVCAIALVLLGGIAGGIAGSVVADALDDEIEEFTRWSIN</sequence>
<dbReference type="RefSeq" id="WP_323868163.1">
    <property type="nucleotide sequence ID" value="NZ_JACXBF010000015.1"/>
</dbReference>
<organism evidence="1">
    <name type="scientific">Xenorhabdus szentirmaii</name>
    <dbReference type="NCBI Taxonomy" id="290112"/>
    <lineage>
        <taxon>Bacteria</taxon>
        <taxon>Pseudomonadati</taxon>
        <taxon>Pseudomonadota</taxon>
        <taxon>Gammaproteobacteria</taxon>
        <taxon>Enterobacterales</taxon>
        <taxon>Morganellaceae</taxon>
        <taxon>Xenorhabdus</taxon>
    </lineage>
</organism>
<dbReference type="Proteomes" id="UP001193920">
    <property type="component" value="Unassembled WGS sequence"/>
</dbReference>
<reference evidence="1" key="2">
    <citation type="journal article" date="2024" name="Toxins">
        <title>Genome Sequence Analysis of Native Xenorhabdus Strains Isolated from Entomopathogenic Nematodes in Argentina.</title>
        <authorList>
            <person name="Palma L."/>
            <person name="Frizzo L."/>
            <person name="Kaiser S."/>
            <person name="Berry C."/>
            <person name="Caballero P."/>
            <person name="Bode H.B."/>
            <person name="Del Valle E.E."/>
        </authorList>
    </citation>
    <scope>NUCLEOTIDE SEQUENCE</scope>
    <source>
        <strain evidence="1">M</strain>
    </source>
</reference>
<proteinExistence type="predicted"/>
<accession>A0AAW3YLL7</accession>
<evidence type="ECO:0000313" key="1">
    <source>
        <dbReference type="EMBL" id="MBD2798938.1"/>
    </source>
</evidence>
<dbReference type="AlphaFoldDB" id="A0AAW3YLL7"/>
<protein>
    <submittedName>
        <fullName evidence="1">Uncharacterized protein</fullName>
    </submittedName>
</protein>
<dbReference type="EMBL" id="JACXBF010000015">
    <property type="protein sequence ID" value="MBD2798938.1"/>
    <property type="molecule type" value="Genomic_DNA"/>
</dbReference>
<gene>
    <name evidence="1" type="ORF">ID854_00280</name>
</gene>
<name>A0AAW3YLL7_9GAMM</name>
<comment type="caution">
    <text evidence="1">The sequence shown here is derived from an EMBL/GenBank/DDBJ whole genome shotgun (WGS) entry which is preliminary data.</text>
</comment>
<reference evidence="1" key="1">
    <citation type="submission" date="2020-09" db="EMBL/GenBank/DDBJ databases">
        <authorList>
            <person name="Palma L."/>
            <person name="Caballero P."/>
            <person name="Berry C."/>
            <person name="Del Valle E."/>
        </authorList>
    </citation>
    <scope>NUCLEOTIDE SEQUENCE</scope>
    <source>
        <strain evidence="1">M</strain>
    </source>
</reference>